<evidence type="ECO:0000313" key="2">
    <source>
        <dbReference type="Ensembl" id="ENSACIP00000010567.1"/>
    </source>
</evidence>
<dbReference type="Proteomes" id="UP000261340">
    <property type="component" value="Unplaced"/>
</dbReference>
<dbReference type="SUPFAM" id="SSF56436">
    <property type="entry name" value="C-type lectin-like"/>
    <property type="match status" value="1"/>
</dbReference>
<dbReference type="InterPro" id="IPR001304">
    <property type="entry name" value="C-type_lectin-like"/>
</dbReference>
<dbReference type="CDD" id="cd00037">
    <property type="entry name" value="CLECT"/>
    <property type="match status" value="1"/>
</dbReference>
<dbReference type="Gene3D" id="3.10.100.10">
    <property type="entry name" value="Mannose-Binding Protein A, subunit A"/>
    <property type="match status" value="1"/>
</dbReference>
<dbReference type="InterPro" id="IPR016186">
    <property type="entry name" value="C-type_lectin-like/link_sf"/>
</dbReference>
<evidence type="ECO:0000313" key="3">
    <source>
        <dbReference type="Proteomes" id="UP000261340"/>
    </source>
</evidence>
<dbReference type="Ensembl" id="ENSACIT00000010869.1">
    <property type="protein sequence ID" value="ENSACIP00000010567.1"/>
    <property type="gene ID" value="ENSACIG00000008271.1"/>
</dbReference>
<evidence type="ECO:0000259" key="1">
    <source>
        <dbReference type="PROSITE" id="PS50041"/>
    </source>
</evidence>
<protein>
    <recommendedName>
        <fullName evidence="1">C-type lectin domain-containing protein</fullName>
    </recommendedName>
</protein>
<dbReference type="Pfam" id="PF00059">
    <property type="entry name" value="Lectin_C"/>
    <property type="match status" value="1"/>
</dbReference>
<dbReference type="InterPro" id="IPR050111">
    <property type="entry name" value="C-type_lectin/snaclec_domain"/>
</dbReference>
<dbReference type="AlphaFoldDB" id="A0A3Q0RJS5"/>
<organism evidence="2 3">
    <name type="scientific">Amphilophus citrinellus</name>
    <name type="common">Midas cichlid</name>
    <name type="synonym">Cichlasoma citrinellum</name>
    <dbReference type="NCBI Taxonomy" id="61819"/>
    <lineage>
        <taxon>Eukaryota</taxon>
        <taxon>Metazoa</taxon>
        <taxon>Chordata</taxon>
        <taxon>Craniata</taxon>
        <taxon>Vertebrata</taxon>
        <taxon>Euteleostomi</taxon>
        <taxon>Actinopterygii</taxon>
        <taxon>Neopterygii</taxon>
        <taxon>Teleostei</taxon>
        <taxon>Neoteleostei</taxon>
        <taxon>Acanthomorphata</taxon>
        <taxon>Ovalentaria</taxon>
        <taxon>Cichlomorphae</taxon>
        <taxon>Cichliformes</taxon>
        <taxon>Cichlidae</taxon>
        <taxon>New World cichlids</taxon>
        <taxon>Cichlasomatinae</taxon>
        <taxon>Heroini</taxon>
        <taxon>Amphilophus</taxon>
    </lineage>
</organism>
<reference evidence="2" key="2">
    <citation type="submission" date="2025-09" db="UniProtKB">
        <authorList>
            <consortium name="Ensembl"/>
        </authorList>
    </citation>
    <scope>IDENTIFICATION</scope>
</reference>
<name>A0A3Q0RJS5_AMPCI</name>
<keyword evidence="3" id="KW-1185">Reference proteome</keyword>
<accession>A0A3Q0RJS5</accession>
<dbReference type="InterPro" id="IPR016187">
    <property type="entry name" value="CTDL_fold"/>
</dbReference>
<reference evidence="2" key="1">
    <citation type="submission" date="2025-08" db="UniProtKB">
        <authorList>
            <consortium name="Ensembl"/>
        </authorList>
    </citation>
    <scope>IDENTIFICATION</scope>
</reference>
<feature type="domain" description="C-type lectin" evidence="1">
    <location>
        <begin position="44"/>
        <end position="156"/>
    </location>
</feature>
<proteinExistence type="predicted"/>
<dbReference type="PROSITE" id="PS50041">
    <property type="entry name" value="C_TYPE_LECTIN_2"/>
    <property type="match status" value="1"/>
</dbReference>
<dbReference type="GeneTree" id="ENSGT01120000272028"/>
<dbReference type="PANTHER" id="PTHR22803">
    <property type="entry name" value="MANNOSE, PHOSPHOLIPASE, LECTIN RECEPTOR RELATED"/>
    <property type="match status" value="1"/>
</dbReference>
<sequence length="160" mass="18448">RVEVWRRPLACSQIPLPTALPAAAATWQDGRPTASGCPRGWTQYDYRCLRYISTPMTWTRAKRNCALLGGNLASVQNDWENYQIQMLTYNNGCTQAWIGGSRKGTWIWSDGSPFRYNKWCQGRPDNDRFQHCLYNYSGGQCYDGTRCHHHLPSICARQMY</sequence>
<dbReference type="SMART" id="SM00034">
    <property type="entry name" value="CLECT"/>
    <property type="match status" value="1"/>
</dbReference>